<keyword evidence="1" id="KW-1133">Transmembrane helix</keyword>
<feature type="transmembrane region" description="Helical" evidence="1">
    <location>
        <begin position="323"/>
        <end position="343"/>
    </location>
</feature>
<keyword evidence="1" id="KW-0812">Transmembrane</keyword>
<reference evidence="2 3" key="1">
    <citation type="submission" date="2023-02" db="EMBL/GenBank/DDBJ databases">
        <title>LHISI_Scaffold_Assembly.</title>
        <authorList>
            <person name="Stuart O.P."/>
            <person name="Cleave R."/>
            <person name="Magrath M.J.L."/>
            <person name="Mikheyev A.S."/>
        </authorList>
    </citation>
    <scope>NUCLEOTIDE SEQUENCE [LARGE SCALE GENOMIC DNA]</scope>
    <source>
        <strain evidence="2">Daus_M_001</strain>
        <tissue evidence="2">Leg muscle</tissue>
    </source>
</reference>
<evidence type="ECO:0000256" key="1">
    <source>
        <dbReference type="SAM" id="Phobius"/>
    </source>
</evidence>
<dbReference type="Proteomes" id="UP001159363">
    <property type="component" value="Chromosome 10"/>
</dbReference>
<accession>A0ABQ9GJW0</accession>
<keyword evidence="1" id="KW-0472">Membrane</keyword>
<keyword evidence="3" id="KW-1185">Reference proteome</keyword>
<comment type="caution">
    <text evidence="2">The sequence shown here is derived from an EMBL/GenBank/DDBJ whole genome shotgun (WGS) entry which is preliminary data.</text>
</comment>
<organism evidence="2 3">
    <name type="scientific">Dryococelus australis</name>
    <dbReference type="NCBI Taxonomy" id="614101"/>
    <lineage>
        <taxon>Eukaryota</taxon>
        <taxon>Metazoa</taxon>
        <taxon>Ecdysozoa</taxon>
        <taxon>Arthropoda</taxon>
        <taxon>Hexapoda</taxon>
        <taxon>Insecta</taxon>
        <taxon>Pterygota</taxon>
        <taxon>Neoptera</taxon>
        <taxon>Polyneoptera</taxon>
        <taxon>Phasmatodea</taxon>
        <taxon>Verophasmatodea</taxon>
        <taxon>Anareolatae</taxon>
        <taxon>Phasmatidae</taxon>
        <taxon>Eurycanthinae</taxon>
        <taxon>Dryococelus</taxon>
    </lineage>
</organism>
<protein>
    <submittedName>
        <fullName evidence="2">Uncharacterized protein</fullName>
    </submittedName>
</protein>
<name>A0ABQ9GJW0_9NEOP</name>
<evidence type="ECO:0000313" key="3">
    <source>
        <dbReference type="Proteomes" id="UP001159363"/>
    </source>
</evidence>
<proteinExistence type="predicted"/>
<dbReference type="EMBL" id="JARBHB010000011">
    <property type="protein sequence ID" value="KAJ8872289.1"/>
    <property type="molecule type" value="Genomic_DNA"/>
</dbReference>
<sequence length="428" mass="47398">MCESLSSALEEIFKIPSISTNTCINPPNTRTPGCIDESLKIPDCFATHYNFGYGGCPHRPLELHTQVPLNVPTNKSLVDSHQGSLGLLEKCATTNIRKGEFSIDWKPWIIELVPRLEKRSTKTHPCITETAVQDTATAMPVCWKLVVKGPRAIEGTRAVVSRPASYSPTFTYIFVDPLLLHFKVMQARKVSRAALLTTACAHCHRGKCGNVICVYIVKVASSSNAGAGKCKAIDVATKFEIVKACEEGSVGKTEVGSCWLAGFLGDLPFPHPFIPALLHMSITLIGSQDLNFEEQPTSLHSLTFTVGNTDLIFVLPLIHFERLLYQAWFFVMAVWASGALLLLSKHEFSALATEEEQRSEMILIMTFIKKDIILPMNKSLRRWTSGGQHRLRFSSRRTLRPSFCSSRDTGKQLPTRCSGQRVISSLAC</sequence>
<evidence type="ECO:0000313" key="2">
    <source>
        <dbReference type="EMBL" id="KAJ8872289.1"/>
    </source>
</evidence>
<gene>
    <name evidence="2" type="ORF">PR048_025891</name>
</gene>